<evidence type="ECO:0000313" key="1">
    <source>
        <dbReference type="EMBL" id="ARN74895.1"/>
    </source>
</evidence>
<sequence>MPVELDESPEGDLICQFPNAKKLGGDKDELYVLEGFLDADECELLIKKIRGGRIKQQKSNAEYQADSNNLGLEIVPLNQSDSISKVVDDRIKEYMGVTVSEPVNIVGHYLAPELHQNETLNGTNDTAGWFYTVHLNNVEEGGATKFVTASTGEIVISAKAGQAVFWRGSSDDIQYQEQSVTTGEKFIISKQWPGFSDKFKPHLHKYIPAFTEIGFEKFQVPSEIYQKIKAFYQSNKHLEIDEKLGKRLTSIKKNHPSSYLELPDVLRQEMIDTLAPMFEQWSGQKLLITSIYGVRSYKKGANLSMHVDRYRTHIISAIINVDQAVTKKWPLHAYDHFGRLHRIYLKPGEMIFYESARVPHGRPTPLNGKNFANLFIHAQPVGWQLYEKALTKLILNKTAVEQVVF</sequence>
<keyword evidence="2" id="KW-1185">Reference proteome</keyword>
<accession>A0A1X9NGB2</accession>
<name>A0A1X9NGB2_9GAMM</name>
<dbReference type="KEGG" id="osg:BST96_12680"/>
<dbReference type="Gene3D" id="2.60.120.620">
    <property type="entry name" value="q2cbj1_9rhob like domain"/>
    <property type="match status" value="1"/>
</dbReference>
<reference evidence="1 2" key="1">
    <citation type="submission" date="2016-11" db="EMBL/GenBank/DDBJ databases">
        <title>Trade-off between light-utilization and light-protection in marine flavobacteria.</title>
        <authorList>
            <person name="Kumagai Y."/>
        </authorList>
    </citation>
    <scope>NUCLEOTIDE SEQUENCE [LARGE SCALE GENOMIC DNA]</scope>
    <source>
        <strain evidence="1 2">NBRC 107125</strain>
    </source>
</reference>
<dbReference type="Proteomes" id="UP000193450">
    <property type="component" value="Chromosome"/>
</dbReference>
<organism evidence="1 2">
    <name type="scientific">Oceanicoccus sagamiensis</name>
    <dbReference type="NCBI Taxonomy" id="716816"/>
    <lineage>
        <taxon>Bacteria</taxon>
        <taxon>Pseudomonadati</taxon>
        <taxon>Pseudomonadota</taxon>
        <taxon>Gammaproteobacteria</taxon>
        <taxon>Cellvibrionales</taxon>
        <taxon>Spongiibacteraceae</taxon>
        <taxon>Oceanicoccus</taxon>
    </lineage>
</organism>
<protein>
    <submittedName>
        <fullName evidence="1">Uncharacterized protein</fullName>
    </submittedName>
</protein>
<dbReference type="EMBL" id="CP019343">
    <property type="protein sequence ID" value="ARN74895.1"/>
    <property type="molecule type" value="Genomic_DNA"/>
</dbReference>
<dbReference type="STRING" id="716816.BST96_12680"/>
<evidence type="ECO:0000313" key="2">
    <source>
        <dbReference type="Proteomes" id="UP000193450"/>
    </source>
</evidence>
<gene>
    <name evidence="1" type="ORF">BST96_12680</name>
</gene>
<proteinExistence type="predicted"/>
<dbReference type="AlphaFoldDB" id="A0A1X9NGB2"/>